<dbReference type="EMBL" id="FMHW01000002">
    <property type="protein sequence ID" value="SCL30054.1"/>
    <property type="molecule type" value="Genomic_DNA"/>
</dbReference>
<dbReference type="AlphaFoldDB" id="A0A1C6SKI7"/>
<keyword evidence="3" id="KW-1185">Reference proteome</keyword>
<protein>
    <submittedName>
        <fullName evidence="2">Uncharacterized protein</fullName>
    </submittedName>
</protein>
<gene>
    <name evidence="2" type="ORF">GA0074692_2851</name>
</gene>
<evidence type="ECO:0000313" key="3">
    <source>
        <dbReference type="Proteomes" id="UP000198959"/>
    </source>
</evidence>
<name>A0A1C6SKI7_9ACTN</name>
<accession>A0A1C6SKI7</accession>
<feature type="region of interest" description="Disordered" evidence="1">
    <location>
        <begin position="36"/>
        <end position="69"/>
    </location>
</feature>
<organism evidence="2 3">
    <name type="scientific">Micromonospora pallida</name>
    <dbReference type="NCBI Taxonomy" id="145854"/>
    <lineage>
        <taxon>Bacteria</taxon>
        <taxon>Bacillati</taxon>
        <taxon>Actinomycetota</taxon>
        <taxon>Actinomycetes</taxon>
        <taxon>Micromonosporales</taxon>
        <taxon>Micromonosporaceae</taxon>
        <taxon>Micromonospora</taxon>
    </lineage>
</organism>
<dbReference type="Proteomes" id="UP000198959">
    <property type="component" value="Unassembled WGS sequence"/>
</dbReference>
<proteinExistence type="predicted"/>
<reference evidence="3" key="1">
    <citation type="submission" date="2016-06" db="EMBL/GenBank/DDBJ databases">
        <authorList>
            <person name="Varghese N."/>
            <person name="Submissions Spin"/>
        </authorList>
    </citation>
    <scope>NUCLEOTIDE SEQUENCE [LARGE SCALE GENOMIC DNA]</scope>
    <source>
        <strain evidence="3">DSM 43817</strain>
    </source>
</reference>
<evidence type="ECO:0000256" key="1">
    <source>
        <dbReference type="SAM" id="MobiDB-lite"/>
    </source>
</evidence>
<evidence type="ECO:0000313" key="2">
    <source>
        <dbReference type="EMBL" id="SCL30054.1"/>
    </source>
</evidence>
<sequence>MTTTTAIRFTNSQRAGLMVCAPVRLALGALAHHPARHTIPTSEQGKRARHITTPACQPDPDPADPNAGRGWAEYTAGWADHLGALACPTCYPPEGAA</sequence>
<dbReference type="STRING" id="145854.GA0074692_2851"/>
<dbReference type="RefSeq" id="WP_091644615.1">
    <property type="nucleotide sequence ID" value="NZ_FMHW01000002.1"/>
</dbReference>